<evidence type="ECO:0000256" key="2">
    <source>
        <dbReference type="ARBA" id="ARBA00022723"/>
    </source>
</evidence>
<dbReference type="InterPro" id="IPR045090">
    <property type="entry name" value="Pept_M3A_M3B"/>
</dbReference>
<evidence type="ECO:0000256" key="3">
    <source>
        <dbReference type="ARBA" id="ARBA00022801"/>
    </source>
</evidence>
<evidence type="ECO:0000259" key="7">
    <source>
        <dbReference type="Pfam" id="PF01432"/>
    </source>
</evidence>
<sequence length="616" mass="68237">MTASEASADPDLARVSWNLDDLLTDGGHTADSPADPPAAIDALLDEASRRAEAFAASHTGTVADLDGPGLVAAMRELGEIRDRATRAVTFANLSFSVDTADPARGALKQRVEERRTAIDTTLVFFQLEWGALDDKKAEDLLGAEGLDFARHYLRTLRRRRPHMLSEPEERILSEKAVSGRAAWVRLFEEQTSAIRVDLDDTAGTVSLETALSRLQSPDRDVRSRAAERVSAALEPGLRTRAYAFNMLLADKATDDRLRSYPHWLASRNVANEAPDDSVRALIEAVRGRYELPRRWYRLKARRLGLERLADYDRMAAVTQDQETVPWREARDLVTETYTDFSPELGSIVTRFHDERWIDGPVRPGKRGGAFCSYATPSVHPYLFLNYTHQRRDVLTLAHELGHGVHASLGAGQGIFHMATPLTLAETASVFGETLVFGRLLERAATPESRLSLLAASIEGSIMTVFRQVAMNRFEHLVHTHRREEGELSTGRFGELWADSQAEMFGDSVEVTDGYRTWWSYVPHFIGTPGYVYAYAYGQLLALAVYARYEQEGAAFVPRYLDLLRAGGSRGPEELGAIVGVDLADPGFWDRGLDLVERKLDAAEAAVHDAGGLTPGN</sequence>
<dbReference type="Gene3D" id="1.20.140.70">
    <property type="entry name" value="Oligopeptidase f, N-terminal domain"/>
    <property type="match status" value="1"/>
</dbReference>
<dbReference type="CDD" id="cd09610">
    <property type="entry name" value="M3B_PepF"/>
    <property type="match status" value="1"/>
</dbReference>
<evidence type="ECO:0000256" key="6">
    <source>
        <dbReference type="RuleBase" id="RU003435"/>
    </source>
</evidence>
<dbReference type="GO" id="GO:0006518">
    <property type="term" value="P:peptide metabolic process"/>
    <property type="evidence" value="ECO:0007669"/>
    <property type="project" value="TreeGrafter"/>
</dbReference>
<dbReference type="GO" id="GO:0006508">
    <property type="term" value="P:proteolysis"/>
    <property type="evidence" value="ECO:0007669"/>
    <property type="project" value="UniProtKB-KW"/>
</dbReference>
<dbReference type="InterPro" id="IPR042088">
    <property type="entry name" value="OligoPept_F_C"/>
</dbReference>
<dbReference type="Pfam" id="PF08439">
    <property type="entry name" value="Peptidase_M3_N"/>
    <property type="match status" value="1"/>
</dbReference>
<keyword evidence="2 6" id="KW-0479">Metal-binding</keyword>
<dbReference type="RefSeq" id="WP_208261396.1">
    <property type="nucleotide sequence ID" value="NZ_JAGEOJ010000020.1"/>
</dbReference>
<keyword evidence="5 6" id="KW-0482">Metalloprotease</keyword>
<keyword evidence="1 6" id="KW-0645">Protease</keyword>
<dbReference type="PANTHER" id="PTHR11804:SF5">
    <property type="entry name" value="OLIGOENDOPEPTIDASE F"/>
    <property type="match status" value="1"/>
</dbReference>
<comment type="similarity">
    <text evidence="6">Belongs to the peptidase M3 family.</text>
</comment>
<name>A0A939PIJ9_9ACTN</name>
<comment type="cofactor">
    <cofactor evidence="6">
        <name>Zn(2+)</name>
        <dbReference type="ChEBI" id="CHEBI:29105"/>
    </cofactor>
    <text evidence="6">Binds 1 zinc ion.</text>
</comment>
<proteinExistence type="inferred from homology"/>
<evidence type="ECO:0000313" key="10">
    <source>
        <dbReference type="Proteomes" id="UP000669179"/>
    </source>
</evidence>
<evidence type="ECO:0000259" key="8">
    <source>
        <dbReference type="Pfam" id="PF08439"/>
    </source>
</evidence>
<dbReference type="PANTHER" id="PTHR11804">
    <property type="entry name" value="PROTEASE M3 THIMET OLIGOPEPTIDASE-RELATED"/>
    <property type="match status" value="1"/>
</dbReference>
<protein>
    <submittedName>
        <fullName evidence="9">M3 family oligoendopeptidase</fullName>
    </submittedName>
</protein>
<dbReference type="EMBL" id="JAGEOJ010000020">
    <property type="protein sequence ID" value="MBO2453371.1"/>
    <property type="molecule type" value="Genomic_DNA"/>
</dbReference>
<keyword evidence="3 6" id="KW-0378">Hydrolase</keyword>
<evidence type="ECO:0000256" key="5">
    <source>
        <dbReference type="ARBA" id="ARBA00023049"/>
    </source>
</evidence>
<dbReference type="InterPro" id="IPR001567">
    <property type="entry name" value="Pept_M3A_M3B_dom"/>
</dbReference>
<dbReference type="Gene3D" id="1.10.1370.20">
    <property type="entry name" value="Oligoendopeptidase f, C-terminal domain"/>
    <property type="match status" value="1"/>
</dbReference>
<feature type="domain" description="Peptidase M3A/M3B catalytic" evidence="7">
    <location>
        <begin position="214"/>
        <end position="592"/>
    </location>
</feature>
<keyword evidence="10" id="KW-1185">Reference proteome</keyword>
<dbReference type="GO" id="GO:0004222">
    <property type="term" value="F:metalloendopeptidase activity"/>
    <property type="evidence" value="ECO:0007669"/>
    <property type="project" value="InterPro"/>
</dbReference>
<dbReference type="NCBIfam" id="TIGR02290">
    <property type="entry name" value="M3_fam_3"/>
    <property type="match status" value="1"/>
</dbReference>
<keyword evidence="4 6" id="KW-0862">Zinc</keyword>
<dbReference type="AlphaFoldDB" id="A0A939PIJ9"/>
<gene>
    <name evidence="9" type="ORF">J4573_40200</name>
</gene>
<comment type="caution">
    <text evidence="9">The sequence shown here is derived from an EMBL/GenBank/DDBJ whole genome shotgun (WGS) entry which is preliminary data.</text>
</comment>
<accession>A0A939PIJ9</accession>
<dbReference type="Pfam" id="PF01432">
    <property type="entry name" value="Peptidase_M3"/>
    <property type="match status" value="1"/>
</dbReference>
<dbReference type="SUPFAM" id="SSF55486">
    <property type="entry name" value="Metalloproteases ('zincins'), catalytic domain"/>
    <property type="match status" value="1"/>
</dbReference>
<reference evidence="9" key="1">
    <citation type="submission" date="2021-03" db="EMBL/GenBank/DDBJ databases">
        <authorList>
            <person name="Kanchanasin P."/>
            <person name="Saeng-In P."/>
            <person name="Phongsopitanun W."/>
            <person name="Yuki M."/>
            <person name="Kudo T."/>
            <person name="Ohkuma M."/>
            <person name="Tanasupawat S."/>
        </authorList>
    </citation>
    <scope>NUCLEOTIDE SEQUENCE</scope>
    <source>
        <strain evidence="9">GKU 128</strain>
    </source>
</reference>
<organism evidence="9 10">
    <name type="scientific">Actinomadura barringtoniae</name>
    <dbReference type="NCBI Taxonomy" id="1427535"/>
    <lineage>
        <taxon>Bacteria</taxon>
        <taxon>Bacillati</taxon>
        <taxon>Actinomycetota</taxon>
        <taxon>Actinomycetes</taxon>
        <taxon>Streptosporangiales</taxon>
        <taxon>Thermomonosporaceae</taxon>
        <taxon>Actinomadura</taxon>
    </lineage>
</organism>
<dbReference type="InterPro" id="IPR013647">
    <property type="entry name" value="OligopepF_N_dom"/>
</dbReference>
<evidence type="ECO:0000256" key="1">
    <source>
        <dbReference type="ARBA" id="ARBA00022670"/>
    </source>
</evidence>
<dbReference type="Proteomes" id="UP000669179">
    <property type="component" value="Unassembled WGS sequence"/>
</dbReference>
<evidence type="ECO:0000256" key="4">
    <source>
        <dbReference type="ARBA" id="ARBA00022833"/>
    </source>
</evidence>
<dbReference type="InterPro" id="IPR011977">
    <property type="entry name" value="Pept_M3B_clade3"/>
</dbReference>
<feature type="domain" description="Oligopeptidase F N-terminal" evidence="8">
    <location>
        <begin position="128"/>
        <end position="195"/>
    </location>
</feature>
<dbReference type="GO" id="GO:0046872">
    <property type="term" value="F:metal ion binding"/>
    <property type="evidence" value="ECO:0007669"/>
    <property type="project" value="UniProtKB-UniRule"/>
</dbReference>
<evidence type="ECO:0000313" key="9">
    <source>
        <dbReference type="EMBL" id="MBO2453371.1"/>
    </source>
</evidence>